<comment type="caution">
    <text evidence="2">The sequence shown here is derived from an EMBL/GenBank/DDBJ whole genome shotgun (WGS) entry which is preliminary data.</text>
</comment>
<keyword evidence="3" id="KW-1185">Reference proteome</keyword>
<protein>
    <submittedName>
        <fullName evidence="2">Uncharacterized protein</fullName>
    </submittedName>
</protein>
<gene>
    <name evidence="2" type="ORF">NDU88_007548</name>
</gene>
<feature type="region of interest" description="Disordered" evidence="1">
    <location>
        <begin position="12"/>
        <end position="157"/>
    </location>
</feature>
<sequence length="157" mass="16168">MPSSREPIRVHFMVTAGTEKPFAPSLRCGGEERKKLQGPRKQQDSTRPTAAATETPGHSCSIGATSGIPGHSGSIGATSSIPGHSGSLGATSGIPEHSGSIRTTSGASGRSRGPGVRTPELRPHSGKSVASAGTWGQGPNICFPHDTGRSGWRQHLR</sequence>
<dbReference type="EMBL" id="JANPWB010000006">
    <property type="protein sequence ID" value="KAJ1182356.1"/>
    <property type="molecule type" value="Genomic_DNA"/>
</dbReference>
<evidence type="ECO:0000313" key="2">
    <source>
        <dbReference type="EMBL" id="KAJ1182356.1"/>
    </source>
</evidence>
<accession>A0AAV7U100</accession>
<organism evidence="2 3">
    <name type="scientific">Pleurodeles waltl</name>
    <name type="common">Iberian ribbed newt</name>
    <dbReference type="NCBI Taxonomy" id="8319"/>
    <lineage>
        <taxon>Eukaryota</taxon>
        <taxon>Metazoa</taxon>
        <taxon>Chordata</taxon>
        <taxon>Craniata</taxon>
        <taxon>Vertebrata</taxon>
        <taxon>Euteleostomi</taxon>
        <taxon>Amphibia</taxon>
        <taxon>Batrachia</taxon>
        <taxon>Caudata</taxon>
        <taxon>Salamandroidea</taxon>
        <taxon>Salamandridae</taxon>
        <taxon>Pleurodelinae</taxon>
        <taxon>Pleurodeles</taxon>
    </lineage>
</organism>
<dbReference type="Proteomes" id="UP001066276">
    <property type="component" value="Chromosome 3_2"/>
</dbReference>
<dbReference type="AlphaFoldDB" id="A0AAV7U100"/>
<name>A0AAV7U100_PLEWA</name>
<reference evidence="2" key="1">
    <citation type="journal article" date="2022" name="bioRxiv">
        <title>Sequencing and chromosome-scale assembly of the giantPleurodeles waltlgenome.</title>
        <authorList>
            <person name="Brown T."/>
            <person name="Elewa A."/>
            <person name="Iarovenko S."/>
            <person name="Subramanian E."/>
            <person name="Araus A.J."/>
            <person name="Petzold A."/>
            <person name="Susuki M."/>
            <person name="Suzuki K.-i.T."/>
            <person name="Hayashi T."/>
            <person name="Toyoda A."/>
            <person name="Oliveira C."/>
            <person name="Osipova E."/>
            <person name="Leigh N.D."/>
            <person name="Simon A."/>
            <person name="Yun M.H."/>
        </authorList>
    </citation>
    <scope>NUCLEOTIDE SEQUENCE</scope>
    <source>
        <strain evidence="2">20211129_DDA</strain>
        <tissue evidence="2">Liver</tissue>
    </source>
</reference>
<evidence type="ECO:0000313" key="3">
    <source>
        <dbReference type="Proteomes" id="UP001066276"/>
    </source>
</evidence>
<proteinExistence type="predicted"/>
<evidence type="ECO:0000256" key="1">
    <source>
        <dbReference type="SAM" id="MobiDB-lite"/>
    </source>
</evidence>